<dbReference type="GO" id="GO:0016787">
    <property type="term" value="F:hydrolase activity"/>
    <property type="evidence" value="ECO:0007669"/>
    <property type="project" value="UniProtKB-KW"/>
</dbReference>
<dbReference type="PRINTS" id="PR00412">
    <property type="entry name" value="EPOXHYDRLASE"/>
</dbReference>
<dbReference type="PANTHER" id="PTHR46438">
    <property type="entry name" value="ALPHA/BETA-HYDROLASES SUPERFAMILY PROTEIN"/>
    <property type="match status" value="1"/>
</dbReference>
<feature type="domain" description="AB hydrolase-1" evidence="1">
    <location>
        <begin position="48"/>
        <end position="282"/>
    </location>
</feature>
<dbReference type="EMBL" id="SKBU01000006">
    <property type="protein sequence ID" value="TCJ20082.1"/>
    <property type="molecule type" value="Genomic_DNA"/>
</dbReference>
<dbReference type="RefSeq" id="WP_132688679.1">
    <property type="nucleotide sequence ID" value="NZ_SKBU01000006.1"/>
</dbReference>
<dbReference type="InterPro" id="IPR000073">
    <property type="entry name" value="AB_hydrolase_1"/>
</dbReference>
<dbReference type="PRINTS" id="PR00111">
    <property type="entry name" value="ABHYDROLASE"/>
</dbReference>
<keyword evidence="3" id="KW-1185">Reference proteome</keyword>
<comment type="caution">
    <text evidence="2">The sequence shown here is derived from an EMBL/GenBank/DDBJ whole genome shotgun (WGS) entry which is preliminary data.</text>
</comment>
<dbReference type="Proteomes" id="UP000295244">
    <property type="component" value="Unassembled WGS sequence"/>
</dbReference>
<reference evidence="2 3" key="1">
    <citation type="submission" date="2019-03" db="EMBL/GenBank/DDBJ databases">
        <title>Whole genome sequence of a novel Rubrobacter taiwanensis strain, isolated from Yellowstone National Park.</title>
        <authorList>
            <person name="Freed S."/>
            <person name="Ramaley R.F."/>
            <person name="Kyndt J.A."/>
        </authorList>
    </citation>
    <scope>NUCLEOTIDE SEQUENCE [LARGE SCALE GENOMIC DNA]</scope>
    <source>
        <strain evidence="2 3">Yellowstone</strain>
    </source>
</reference>
<dbReference type="AlphaFoldDB" id="A0A4V2NX68"/>
<keyword evidence="2" id="KW-0378">Hydrolase</keyword>
<organism evidence="2 3">
    <name type="scientific">Rubrobacter taiwanensis</name>
    <dbReference type="NCBI Taxonomy" id="185139"/>
    <lineage>
        <taxon>Bacteria</taxon>
        <taxon>Bacillati</taxon>
        <taxon>Actinomycetota</taxon>
        <taxon>Rubrobacteria</taxon>
        <taxon>Rubrobacterales</taxon>
        <taxon>Rubrobacteraceae</taxon>
        <taxon>Rubrobacter</taxon>
    </lineage>
</organism>
<gene>
    <name evidence="2" type="ORF">E0L93_03825</name>
</gene>
<evidence type="ECO:0000259" key="1">
    <source>
        <dbReference type="Pfam" id="PF00561"/>
    </source>
</evidence>
<evidence type="ECO:0000313" key="3">
    <source>
        <dbReference type="Proteomes" id="UP000295244"/>
    </source>
</evidence>
<dbReference type="Pfam" id="PF00561">
    <property type="entry name" value="Abhydrolase_1"/>
    <property type="match status" value="1"/>
</dbReference>
<accession>A0A4V2NX68</accession>
<dbReference type="PANTHER" id="PTHR46438:SF11">
    <property type="entry name" value="LIPASE-RELATED"/>
    <property type="match status" value="1"/>
</dbReference>
<dbReference type="Gene3D" id="3.40.50.1820">
    <property type="entry name" value="alpha/beta hydrolase"/>
    <property type="match status" value="1"/>
</dbReference>
<name>A0A4V2NX68_9ACTN</name>
<sequence length="305" mass="34639">MDWSAARRWLGLGDIPLRELECRYAGGGSRFAEVRGLRVHYRDEGEGPVLLMLHGVFSSLHTWEGWVERLRGRYRLVRPDVPGFGLTGPPADVVGMVRDIEGVLDEFADALGLGSFSLAGSSLGGYFAWRYALARPERVERMVLISSAGYPLRMPPLLRLASTPVFGDFFRFVSPRPLVRMSLREVYADRRRVTGELVRRYHELMLRPGNRRTLRAASSELMRQFAAHHSEIRRIATPTLVMWGEEDRWIPPHHARRFVRDLQNASLVTYPGVGHVPMEESPERTAADADAFLSGRPTRMQKSVF</sequence>
<proteinExistence type="predicted"/>
<protein>
    <submittedName>
        <fullName evidence="2">Alpha/beta hydrolase</fullName>
    </submittedName>
</protein>
<dbReference type="InterPro" id="IPR029058">
    <property type="entry name" value="AB_hydrolase_fold"/>
</dbReference>
<evidence type="ECO:0000313" key="2">
    <source>
        <dbReference type="EMBL" id="TCJ20082.1"/>
    </source>
</evidence>
<dbReference type="InterPro" id="IPR000639">
    <property type="entry name" value="Epox_hydrolase-like"/>
</dbReference>
<dbReference type="OrthoDB" id="812569at2"/>
<dbReference type="SUPFAM" id="SSF53474">
    <property type="entry name" value="alpha/beta-Hydrolases"/>
    <property type="match status" value="1"/>
</dbReference>